<comment type="caution">
    <text evidence="1">The sequence shown here is derived from an EMBL/GenBank/DDBJ whole genome shotgun (WGS) entry which is preliminary data.</text>
</comment>
<gene>
    <name evidence="1" type="ORF">LCGC14_1565010</name>
</gene>
<protein>
    <submittedName>
        <fullName evidence="1">Uncharacterized protein</fullName>
    </submittedName>
</protein>
<name>A0A0F9J7J3_9ZZZZ</name>
<proteinExistence type="predicted"/>
<reference evidence="1" key="1">
    <citation type="journal article" date="2015" name="Nature">
        <title>Complex archaea that bridge the gap between prokaryotes and eukaryotes.</title>
        <authorList>
            <person name="Spang A."/>
            <person name="Saw J.H."/>
            <person name="Jorgensen S.L."/>
            <person name="Zaremba-Niedzwiedzka K."/>
            <person name="Martijn J."/>
            <person name="Lind A.E."/>
            <person name="van Eijk R."/>
            <person name="Schleper C."/>
            <person name="Guy L."/>
            <person name="Ettema T.J."/>
        </authorList>
    </citation>
    <scope>NUCLEOTIDE SEQUENCE</scope>
</reference>
<dbReference type="AlphaFoldDB" id="A0A0F9J7J3"/>
<organism evidence="1">
    <name type="scientific">marine sediment metagenome</name>
    <dbReference type="NCBI Taxonomy" id="412755"/>
    <lineage>
        <taxon>unclassified sequences</taxon>
        <taxon>metagenomes</taxon>
        <taxon>ecological metagenomes</taxon>
    </lineage>
</organism>
<evidence type="ECO:0000313" key="1">
    <source>
        <dbReference type="EMBL" id="KKM34780.1"/>
    </source>
</evidence>
<sequence>MPKIPTLQRQRSLPKSKGGVLMQPGLVGREFDAIIQGGKEIAAVGSTAVRVAGAIAERDKRLERSVTASKIGSDYTDKMSVFKDSLFDDRDYQTFMERFEKQADTYVSEAREATGGDEFLAGIVEKSLGVRRSNDLVWALGKKREIMVREGQGQHLKLYNELIDEWVEGGSEEKEAIKGRYELESTIFVQAGVLKPKEAESYLQQFDDRAYGAYFKKLIDSDPKRAVVELGGREPFSGYDKEKRQSLLRQAKEAARGFEAEQKAGWESHIYNKVGSLTNWDTDAMHDLLLSPEFREKSRIDLGAVKRIDEAVSRLEKVNERRMDDLETGIIDLLADGKFDEAKALAQEESENHKRNPNEGIDSKRYEHWMGEASGGKIAAENRAFVQRNRELPKKLTDFYGAMKEINRTDERMKEILIEDPGKYGFTTAEATTLINFIDKSVQLKDDLRVAEERLGKKRKEEREIVEDEIISVFALRFSVGTLTEDYVRDMAKLRGEEGFREISPETIEHWLGKVEGRDSELFNELHERIVRLDPTIKLGDLTKNALPPSKRTPLVNKFKATVAGALNDAEIAAKEVLRPNVLRVSELGMAMPDPVAPIRWNKVLLALDQWELEFKARGEMWSKAWATEYSKFVAELLGKYRLKASDAQESTMKAIKGYRKEREVLKARGKGEKVEDTRSGKEKYGTLDAYEAKGAR</sequence>
<accession>A0A0F9J7J3</accession>
<dbReference type="EMBL" id="LAZR01012130">
    <property type="protein sequence ID" value="KKM34780.1"/>
    <property type="molecule type" value="Genomic_DNA"/>
</dbReference>